<comment type="function">
    <text evidence="1">This subunit may be involved in monitoring complementarity of crRNA and target RNA.</text>
</comment>
<feature type="region of interest" description="Disordered" evidence="7">
    <location>
        <begin position="1"/>
        <end position="36"/>
    </location>
</feature>
<dbReference type="Pfam" id="PF03750">
    <property type="entry name" value="Csm2_III-A"/>
    <property type="match status" value="1"/>
</dbReference>
<name>A0A645B717_9ZZZZ</name>
<evidence type="ECO:0000256" key="2">
    <source>
        <dbReference type="ARBA" id="ARBA00006896"/>
    </source>
</evidence>
<sequence>MVGPGGNRNNYQRQDTRAAYNNRQPQSAQPQPQPVPAEKLPAEYVDQAEAVMLSLRTTDKHGNLKFNITASKIRKILTLVTDILNEERFNKNAELNQANIQRLSMARVRIAYDAGRDNGVKEFAEKAKLLNYIKGIGKSRAEFIRFAEYMEALVAWHRYLGGEN</sequence>
<proteinExistence type="inferred from homology"/>
<gene>
    <name evidence="8" type="ORF">SDC9_108117</name>
</gene>
<feature type="compositionally biased region" description="Polar residues" evidence="7">
    <location>
        <begin position="7"/>
        <end position="23"/>
    </location>
</feature>
<keyword evidence="4" id="KW-0694">RNA-binding</keyword>
<accession>A0A645B717</accession>
<evidence type="ECO:0000256" key="4">
    <source>
        <dbReference type="ARBA" id="ARBA00022884"/>
    </source>
</evidence>
<evidence type="ECO:0000256" key="3">
    <source>
        <dbReference type="ARBA" id="ARBA00016118"/>
    </source>
</evidence>
<protein>
    <recommendedName>
        <fullName evidence="3">CRISPR system Cms protein Csm2</fullName>
    </recommendedName>
    <alternativeName>
        <fullName evidence="6">CRISPR type III A-associated protein Csm2</fullName>
    </alternativeName>
</protein>
<dbReference type="GO" id="GO:0003723">
    <property type="term" value="F:RNA binding"/>
    <property type="evidence" value="ECO:0007669"/>
    <property type="project" value="UniProtKB-KW"/>
</dbReference>
<dbReference type="NCBIfam" id="TIGR01870">
    <property type="entry name" value="cas_TM1810_Csm2"/>
    <property type="match status" value="1"/>
</dbReference>
<dbReference type="EMBL" id="VSSQ01018243">
    <property type="protein sequence ID" value="MPM61259.1"/>
    <property type="molecule type" value="Genomic_DNA"/>
</dbReference>
<evidence type="ECO:0000256" key="6">
    <source>
        <dbReference type="ARBA" id="ARBA00031723"/>
    </source>
</evidence>
<dbReference type="InterPro" id="IPR010149">
    <property type="entry name" value="CRISPR-assoc_prot_Csm2_III-A"/>
</dbReference>
<evidence type="ECO:0000256" key="5">
    <source>
        <dbReference type="ARBA" id="ARBA00023118"/>
    </source>
</evidence>
<comment type="similarity">
    <text evidence="2">Belongs to the CRISPR-associated Csm2 family.</text>
</comment>
<evidence type="ECO:0000256" key="1">
    <source>
        <dbReference type="ARBA" id="ARBA00003640"/>
    </source>
</evidence>
<keyword evidence="5" id="KW-0051">Antiviral defense</keyword>
<dbReference type="AlphaFoldDB" id="A0A645B717"/>
<comment type="caution">
    <text evidence="8">The sequence shown here is derived from an EMBL/GenBank/DDBJ whole genome shotgun (WGS) entry which is preliminary data.</text>
</comment>
<dbReference type="GO" id="GO:0051607">
    <property type="term" value="P:defense response to virus"/>
    <property type="evidence" value="ECO:0007669"/>
    <property type="project" value="UniProtKB-KW"/>
</dbReference>
<evidence type="ECO:0000256" key="7">
    <source>
        <dbReference type="SAM" id="MobiDB-lite"/>
    </source>
</evidence>
<reference evidence="8" key="1">
    <citation type="submission" date="2019-08" db="EMBL/GenBank/DDBJ databases">
        <authorList>
            <person name="Kucharzyk K."/>
            <person name="Murdoch R.W."/>
            <person name="Higgins S."/>
            <person name="Loffler F."/>
        </authorList>
    </citation>
    <scope>NUCLEOTIDE SEQUENCE</scope>
</reference>
<evidence type="ECO:0000313" key="8">
    <source>
        <dbReference type="EMBL" id="MPM61259.1"/>
    </source>
</evidence>
<organism evidence="8">
    <name type="scientific">bioreactor metagenome</name>
    <dbReference type="NCBI Taxonomy" id="1076179"/>
    <lineage>
        <taxon>unclassified sequences</taxon>
        <taxon>metagenomes</taxon>
        <taxon>ecological metagenomes</taxon>
    </lineage>
</organism>